<protein>
    <submittedName>
        <fullName evidence="1">Uncharacterized protein</fullName>
    </submittedName>
</protein>
<gene>
    <name evidence="1" type="ORF">AGR3A_Lc110067</name>
</gene>
<dbReference type="EMBL" id="FBWK01000047">
    <property type="protein sequence ID" value="CUX43833.1"/>
    <property type="molecule type" value="Genomic_DNA"/>
</dbReference>
<proteinExistence type="predicted"/>
<accession>A0A1S7QYQ4</accession>
<reference evidence="2" key="1">
    <citation type="submission" date="2016-01" db="EMBL/GenBank/DDBJ databases">
        <authorList>
            <person name="Regsiter A."/>
            <person name="william w."/>
        </authorList>
    </citation>
    <scope>NUCLEOTIDE SEQUENCE [LARGE SCALE GENOMIC DNA]</scope>
    <source>
        <strain evidence="2">CFBP 6623</strain>
    </source>
</reference>
<dbReference type="Proteomes" id="UP000191988">
    <property type="component" value="Unassembled WGS sequence"/>
</dbReference>
<sequence length="30" mass="3573">MRRAACRVFLTATMRDLEKRRVLPHPFTVT</sequence>
<name>A0A1S7QYQ4_9HYPH</name>
<keyword evidence="2" id="KW-1185">Reference proteome</keyword>
<dbReference type="STRING" id="1183432.AGR3A_Lc110067"/>
<evidence type="ECO:0000313" key="1">
    <source>
        <dbReference type="EMBL" id="CUX43833.1"/>
    </source>
</evidence>
<organism evidence="1 2">
    <name type="scientific">Agrobacterium tomkonis CFBP 6623</name>
    <dbReference type="NCBI Taxonomy" id="1183432"/>
    <lineage>
        <taxon>Bacteria</taxon>
        <taxon>Pseudomonadati</taxon>
        <taxon>Pseudomonadota</taxon>
        <taxon>Alphaproteobacteria</taxon>
        <taxon>Hyphomicrobiales</taxon>
        <taxon>Rhizobiaceae</taxon>
        <taxon>Rhizobium/Agrobacterium group</taxon>
        <taxon>Agrobacterium</taxon>
        <taxon>Agrobacterium tumefaciens complex</taxon>
    </lineage>
</organism>
<dbReference type="AlphaFoldDB" id="A0A1S7QYQ4"/>
<evidence type="ECO:0000313" key="2">
    <source>
        <dbReference type="Proteomes" id="UP000191988"/>
    </source>
</evidence>